<protein>
    <submittedName>
        <fullName evidence="1">Glycosyl transferase</fullName>
    </submittedName>
</protein>
<dbReference type="KEGG" id="trc:DYE49_02390"/>
<proteinExistence type="predicted"/>
<keyword evidence="1" id="KW-0808">Transferase</keyword>
<dbReference type="GO" id="GO:0016740">
    <property type="term" value="F:transferase activity"/>
    <property type="evidence" value="ECO:0007669"/>
    <property type="project" value="UniProtKB-KW"/>
</dbReference>
<dbReference type="Proteomes" id="UP000593591">
    <property type="component" value="Chromosome"/>
</dbReference>
<accession>A0A7M1XIG7</accession>
<evidence type="ECO:0000313" key="2">
    <source>
        <dbReference type="Proteomes" id="UP000593591"/>
    </source>
</evidence>
<evidence type="ECO:0000313" key="1">
    <source>
        <dbReference type="EMBL" id="QOS39364.1"/>
    </source>
</evidence>
<reference evidence="1 2" key="1">
    <citation type="submission" date="2018-08" db="EMBL/GenBank/DDBJ databases">
        <title>The first complete genome of Treponema rectale (CHPAT), a commensal spirochete of the bovine rectum.</title>
        <authorList>
            <person name="Staton G.J."/>
            <person name="Clegg S.R."/>
            <person name="Carter S.D."/>
            <person name="Radford A.D."/>
            <person name="Darby A."/>
            <person name="Hall N."/>
            <person name="Birtles R.J."/>
            <person name="Evans N.J."/>
        </authorList>
    </citation>
    <scope>NUCLEOTIDE SEQUENCE [LARGE SCALE GENOMIC DNA]</scope>
    <source>
        <strain evidence="1 2">CHPA</strain>
    </source>
</reference>
<dbReference type="EMBL" id="CP031517">
    <property type="protein sequence ID" value="QOS39364.1"/>
    <property type="molecule type" value="Genomic_DNA"/>
</dbReference>
<dbReference type="Pfam" id="PF14305">
    <property type="entry name" value="ATPgrasp_TupA"/>
    <property type="match status" value="1"/>
</dbReference>
<organism evidence="1 2">
    <name type="scientific">Treponema rectale</name>
    <dbReference type="NCBI Taxonomy" id="744512"/>
    <lineage>
        <taxon>Bacteria</taxon>
        <taxon>Pseudomonadati</taxon>
        <taxon>Spirochaetota</taxon>
        <taxon>Spirochaetia</taxon>
        <taxon>Spirochaetales</taxon>
        <taxon>Treponemataceae</taxon>
        <taxon>Treponema</taxon>
    </lineage>
</organism>
<gene>
    <name evidence="1" type="ORF">DYE49_02390</name>
</gene>
<name>A0A7M1XIG7_9SPIR</name>
<dbReference type="AlphaFoldDB" id="A0A7M1XIG7"/>
<dbReference type="InterPro" id="IPR029465">
    <property type="entry name" value="ATPgrasp_TupA"/>
</dbReference>
<sequence length="314" mass="36891">MVKKIIKHLIKGDLIQRTRARIYINKNLSRANNDPAKYLIGLGKISLGYKMNLNVPRSLNEKLNYYKIHYYNPLMSDVVDKVKAKDYVKSKGLEKIIIPTIGVFDNISEVDISNFPNEFVIKNSMDSGGVYICRNKANFSFEKMKEKLLVKNDIFYHNGLQWALETAYKKSENKIIAEELLKTEGTPWDYKFFCFNGEPRFLFVGSDRDSEVKFDFFDINFNYINVKNGHPHQKNKTISKPKNYDKMLEICRVLSKDFPHVRVDLYNLDGNIYFGELTFYHNAAFSKFKPRKFDFYFGRFFDIKSIDDSVFHIV</sequence>